<dbReference type="EMBL" id="CP064782">
    <property type="protein sequence ID" value="QWT48159.1"/>
    <property type="molecule type" value="Genomic_DNA"/>
</dbReference>
<dbReference type="PANTHER" id="PTHR35849:SF2">
    <property type="entry name" value="BLR2341 PROTEIN"/>
    <property type="match status" value="1"/>
</dbReference>
<dbReference type="KEGG" id="aiq:Azoinq_09790"/>
<dbReference type="InterPro" id="IPR058548">
    <property type="entry name" value="MlaB-like_STAS"/>
</dbReference>
<accession>A0A975SKS8</accession>
<sequence length="104" mass="11391">MDILVSQAGEVTRVALRGEFTIYAAGQKDELLAHCAAPDVVLDLAEVSDFDSVGVQLLLLLRREAEKATRRLRLAAPSESVQGLLKLFGLFEYFPLIEEEGSLS</sequence>
<feature type="domain" description="STAS" evidence="1">
    <location>
        <begin position="1"/>
        <end position="104"/>
    </location>
</feature>
<dbReference type="Pfam" id="PF13466">
    <property type="entry name" value="STAS_2"/>
    <property type="match status" value="1"/>
</dbReference>
<keyword evidence="3" id="KW-1185">Reference proteome</keyword>
<dbReference type="PANTHER" id="PTHR35849">
    <property type="entry name" value="BLR2341 PROTEIN"/>
    <property type="match status" value="1"/>
</dbReference>
<name>A0A975SKS8_9RHOO</name>
<proteinExistence type="predicted"/>
<evidence type="ECO:0000259" key="1">
    <source>
        <dbReference type="PROSITE" id="PS50801"/>
    </source>
</evidence>
<dbReference type="PROSITE" id="PS50801">
    <property type="entry name" value="STAS"/>
    <property type="match status" value="1"/>
</dbReference>
<gene>
    <name evidence="2" type="ORF">Azoinq_09790</name>
</gene>
<dbReference type="CDD" id="cd07043">
    <property type="entry name" value="STAS_anti-anti-sigma_factors"/>
    <property type="match status" value="1"/>
</dbReference>
<evidence type="ECO:0000313" key="3">
    <source>
        <dbReference type="Proteomes" id="UP000683428"/>
    </source>
</evidence>
<dbReference type="InterPro" id="IPR002645">
    <property type="entry name" value="STAS_dom"/>
</dbReference>
<protein>
    <submittedName>
        <fullName evidence="2">STAS domain-containing protein</fullName>
    </submittedName>
</protein>
<evidence type="ECO:0000313" key="2">
    <source>
        <dbReference type="EMBL" id="QWT48159.1"/>
    </source>
</evidence>
<organism evidence="2 3">
    <name type="scientific">Azospira inquinata</name>
    <dbReference type="NCBI Taxonomy" id="2785627"/>
    <lineage>
        <taxon>Bacteria</taxon>
        <taxon>Pseudomonadati</taxon>
        <taxon>Pseudomonadota</taxon>
        <taxon>Betaproteobacteria</taxon>
        <taxon>Rhodocyclales</taxon>
        <taxon>Rhodocyclaceae</taxon>
        <taxon>Azospira</taxon>
    </lineage>
</organism>
<dbReference type="AlphaFoldDB" id="A0A975SKS8"/>
<dbReference type="RefSeq" id="WP_216129563.1">
    <property type="nucleotide sequence ID" value="NZ_CP064782.1"/>
</dbReference>
<dbReference type="InterPro" id="IPR052746">
    <property type="entry name" value="MlaB_ABC_Transporter"/>
</dbReference>
<dbReference type="Proteomes" id="UP000683428">
    <property type="component" value="Chromosome"/>
</dbReference>
<reference evidence="2" key="1">
    <citation type="submission" date="2020-11" db="EMBL/GenBank/DDBJ databases">
        <title>Azospira inquinata sp. nov.</title>
        <authorList>
            <person name="Moe W.M."/>
            <person name="Mikes M.C."/>
        </authorList>
    </citation>
    <scope>NUCLEOTIDE SEQUENCE</scope>
    <source>
        <strain evidence="2">Azo-3</strain>
    </source>
</reference>